<dbReference type="PROSITE" id="PS50297">
    <property type="entry name" value="ANK_REP_REGION"/>
    <property type="match status" value="1"/>
</dbReference>
<evidence type="ECO:0000313" key="5">
    <source>
        <dbReference type="Proteomes" id="UP000235371"/>
    </source>
</evidence>
<dbReference type="InterPro" id="IPR002110">
    <property type="entry name" value="Ankyrin_rpt"/>
</dbReference>
<dbReference type="Pfam" id="PF12796">
    <property type="entry name" value="Ank_2"/>
    <property type="match status" value="1"/>
</dbReference>
<gene>
    <name evidence="4" type="ORF">K444DRAFT_660815</name>
</gene>
<dbReference type="InterPro" id="IPR025676">
    <property type="entry name" value="Clr5_dom"/>
</dbReference>
<dbReference type="PANTHER" id="PTHR24133:SF40">
    <property type="entry name" value="ANKYRIN REPEAT DOMAIN 44"/>
    <property type="match status" value="1"/>
</dbReference>
<feature type="region of interest" description="Disordered" evidence="2">
    <location>
        <begin position="57"/>
        <end position="99"/>
    </location>
</feature>
<dbReference type="PROSITE" id="PS50088">
    <property type="entry name" value="ANK_REPEAT"/>
    <property type="match status" value="1"/>
</dbReference>
<name>A0A2J6TLK3_9HELO</name>
<dbReference type="InterPro" id="IPR052391">
    <property type="entry name" value="E3_Ligase-Neurotoxin"/>
</dbReference>
<dbReference type="EMBL" id="KZ613777">
    <property type="protein sequence ID" value="PMD63901.1"/>
    <property type="molecule type" value="Genomic_DNA"/>
</dbReference>
<dbReference type="Gene3D" id="1.25.40.20">
    <property type="entry name" value="Ankyrin repeat-containing domain"/>
    <property type="match status" value="2"/>
</dbReference>
<dbReference type="AlphaFoldDB" id="A0A2J6TLK3"/>
<accession>A0A2J6TLK3</accession>
<dbReference type="SMART" id="SM00248">
    <property type="entry name" value="ANK"/>
    <property type="match status" value="6"/>
</dbReference>
<evidence type="ECO:0000256" key="1">
    <source>
        <dbReference type="PROSITE-ProRule" id="PRU00023"/>
    </source>
</evidence>
<evidence type="ECO:0000313" key="4">
    <source>
        <dbReference type="EMBL" id="PMD63901.1"/>
    </source>
</evidence>
<dbReference type="GeneID" id="36594586"/>
<feature type="repeat" description="ANK" evidence="1">
    <location>
        <begin position="179"/>
        <end position="211"/>
    </location>
</feature>
<dbReference type="STRING" id="1095630.A0A2J6TLK3"/>
<sequence>MVKRWDLYKSEIHSLYIADGRSLDDVRRILKGRHGFDASIRSYRMKLEGWGMKKNKIGTSRSAKTATKTGSNFPPRISNSALYQDRNSTSAPSGPALQSANPWTAPLNFSGTLSHDYSSSNIAVNGGFHDDSAAEYAEITQHVEHVSRQSLFDAISNGDKDEVTRLLSTGTSVHVRDGINNAPLHAAILPGNIDIVESLLNYGADFDAIGFKGKTPLHLAIASRPLVQLLLKHSPKLSVQDDEGNTALHYLLNTKDWWANNDTAATAKSILSFGADINIKNRLGDSPLHRVVSDARPNDYKYMELALVFLDYTPDVTSPMRNGQTLLSMFLNKSEILVSPSSADCYYGPALSVTRGFACLEKFLVAGADPNTITRSKPLIIEYLSHGIFEENNETEKTLLQLIQRANIDVVGPAGNDPFHLTLTFAKNHRSRKWVLSVFAIIDALISRNASPNQANDEGATPLEIWLKEGQEKPSKIVKVALLLIEAVADTMIQTSTGGTLFDMLSWLPNGDQNLLTRALLKRGATAQEHATSAPARSEWAELWRAAWKPTDWQGAKARVIELQSLPSRPKSAGFMECAFRVIAEHQLELHKACLKCWQENLVGKEAVTKDYEDYCAILRDCRERGIEIDVSWYSFLLDLMDFT</sequence>
<keyword evidence="5" id="KW-1185">Reference proteome</keyword>
<dbReference type="Proteomes" id="UP000235371">
    <property type="component" value="Unassembled WGS sequence"/>
</dbReference>
<reference evidence="4 5" key="1">
    <citation type="submission" date="2016-04" db="EMBL/GenBank/DDBJ databases">
        <title>A degradative enzymes factory behind the ericoid mycorrhizal symbiosis.</title>
        <authorList>
            <consortium name="DOE Joint Genome Institute"/>
            <person name="Martino E."/>
            <person name="Morin E."/>
            <person name="Grelet G."/>
            <person name="Kuo A."/>
            <person name="Kohler A."/>
            <person name="Daghino S."/>
            <person name="Barry K."/>
            <person name="Choi C."/>
            <person name="Cichocki N."/>
            <person name="Clum A."/>
            <person name="Copeland A."/>
            <person name="Hainaut M."/>
            <person name="Haridas S."/>
            <person name="Labutti K."/>
            <person name="Lindquist E."/>
            <person name="Lipzen A."/>
            <person name="Khouja H.-R."/>
            <person name="Murat C."/>
            <person name="Ohm R."/>
            <person name="Olson A."/>
            <person name="Spatafora J."/>
            <person name="Veneault-Fourrey C."/>
            <person name="Henrissat B."/>
            <person name="Grigoriev I."/>
            <person name="Martin F."/>
            <person name="Perotto S."/>
        </authorList>
    </citation>
    <scope>NUCLEOTIDE SEQUENCE [LARGE SCALE GENOMIC DNA]</scope>
    <source>
        <strain evidence="4 5">E</strain>
    </source>
</reference>
<keyword evidence="1" id="KW-0040">ANK repeat</keyword>
<dbReference type="Pfam" id="PF14420">
    <property type="entry name" value="Clr5"/>
    <property type="match status" value="1"/>
</dbReference>
<evidence type="ECO:0000256" key="2">
    <source>
        <dbReference type="SAM" id="MobiDB-lite"/>
    </source>
</evidence>
<dbReference type="PANTHER" id="PTHR24133">
    <property type="entry name" value="ANKYRIN DOMAIN-CONTAINING"/>
    <property type="match status" value="1"/>
</dbReference>
<feature type="domain" description="Clr5" evidence="3">
    <location>
        <begin position="1"/>
        <end position="54"/>
    </location>
</feature>
<dbReference type="OrthoDB" id="823504at2759"/>
<protein>
    <submittedName>
        <fullName evidence="4">Ankyrin</fullName>
    </submittedName>
</protein>
<evidence type="ECO:0000259" key="3">
    <source>
        <dbReference type="Pfam" id="PF14420"/>
    </source>
</evidence>
<proteinExistence type="predicted"/>
<dbReference type="RefSeq" id="XP_024740805.1">
    <property type="nucleotide sequence ID" value="XM_024886509.1"/>
</dbReference>
<dbReference type="SUPFAM" id="SSF48403">
    <property type="entry name" value="Ankyrin repeat"/>
    <property type="match status" value="1"/>
</dbReference>
<dbReference type="InterPro" id="IPR036770">
    <property type="entry name" value="Ankyrin_rpt-contain_sf"/>
</dbReference>
<dbReference type="InParanoid" id="A0A2J6TLK3"/>
<organism evidence="4 5">
    <name type="scientific">Hyaloscypha bicolor E</name>
    <dbReference type="NCBI Taxonomy" id="1095630"/>
    <lineage>
        <taxon>Eukaryota</taxon>
        <taxon>Fungi</taxon>
        <taxon>Dikarya</taxon>
        <taxon>Ascomycota</taxon>
        <taxon>Pezizomycotina</taxon>
        <taxon>Leotiomycetes</taxon>
        <taxon>Helotiales</taxon>
        <taxon>Hyaloscyphaceae</taxon>
        <taxon>Hyaloscypha</taxon>
        <taxon>Hyaloscypha bicolor</taxon>
    </lineage>
</organism>